<gene>
    <name evidence="1" type="ORF">CO192_12475</name>
    <name evidence="2" type="ORF">EAO82_15480</name>
</gene>
<accession>A0AA91U1X9</accession>
<keyword evidence="4" id="KW-1185">Reference proteome</keyword>
<name>A0AA91U1X9_9GAMM</name>
<dbReference type="Proteomes" id="UP000243750">
    <property type="component" value="Unassembled WGS sequence"/>
</dbReference>
<evidence type="ECO:0000313" key="4">
    <source>
        <dbReference type="Proteomes" id="UP000344571"/>
    </source>
</evidence>
<reference evidence="2 4" key="2">
    <citation type="submission" date="2018-10" db="EMBL/GenBank/DDBJ databases">
        <title>Complete genome sequence of Pseudomonas pelagia strain Kongs-67.</title>
        <authorList>
            <person name="Sinha R.K."/>
            <person name="Krishnan K."/>
        </authorList>
    </citation>
    <scope>NUCLEOTIDE SEQUENCE [LARGE SCALE GENOMIC DNA]</scope>
    <source>
        <strain evidence="2 4">Kongs-67</strain>
    </source>
</reference>
<proteinExistence type="predicted"/>
<dbReference type="AlphaFoldDB" id="A0AA91U1X9"/>
<dbReference type="EMBL" id="NWMT01000144">
    <property type="protein sequence ID" value="PCC99052.1"/>
    <property type="molecule type" value="Genomic_DNA"/>
</dbReference>
<protein>
    <submittedName>
        <fullName evidence="1">Uncharacterized protein</fullName>
    </submittedName>
</protein>
<dbReference type="RefSeq" id="WP_096346931.1">
    <property type="nucleotide sequence ID" value="NZ_NWMT01000144.1"/>
</dbReference>
<reference evidence="1 3" key="1">
    <citation type="submission" date="2017-09" db="EMBL/GenBank/DDBJ databases">
        <title>Bacterial and phytoplankton interrelationship in Kongsfjorden, an Arctic fjord.</title>
        <authorList>
            <person name="Sinha R."/>
            <person name="Krishnan K."/>
        </authorList>
    </citation>
    <scope>NUCLEOTIDE SEQUENCE [LARGE SCALE GENOMIC DNA]</scope>
    <source>
        <strain evidence="1 3">58</strain>
    </source>
</reference>
<evidence type="ECO:0000313" key="3">
    <source>
        <dbReference type="Proteomes" id="UP000243750"/>
    </source>
</evidence>
<evidence type="ECO:0000313" key="1">
    <source>
        <dbReference type="EMBL" id="PCC99052.1"/>
    </source>
</evidence>
<organism evidence="1 3">
    <name type="scientific">Halopseudomonas pelagia</name>
    <dbReference type="NCBI Taxonomy" id="553151"/>
    <lineage>
        <taxon>Bacteria</taxon>
        <taxon>Pseudomonadati</taxon>
        <taxon>Pseudomonadota</taxon>
        <taxon>Gammaproteobacteria</taxon>
        <taxon>Pseudomonadales</taxon>
        <taxon>Pseudomonadaceae</taxon>
        <taxon>Halopseudomonas</taxon>
    </lineage>
</organism>
<dbReference type="EMBL" id="CP033116">
    <property type="protein sequence ID" value="QFY58865.1"/>
    <property type="molecule type" value="Genomic_DNA"/>
</dbReference>
<sequence>MEIRRKENLLLDGIPLMVICKSGMEVNILDNEWRILPSTSKGYLISVDWLHSSPMPDKDWRQLLEVFIHYLRTKAASTVSGVVCNSKPHLVNGFPDLAALKSKWSGLPTHQKKTINQVFGTLRKLGHKNFAGHHEFTKNHLDRESSNFLNPAKGALTELEFDQLAKLINNTLATIDWSQPANLSFYRTTVFRRICNAVASKLMIATVRRPIQLSLLKWCDLIPAGANFKNHDIEVMNEVGTLGASTLQLRVYHAKEAGSGPRSHPERYPLHLSEELSMTLLQYKKLYMRGVNLFLESCGFRVEQESLLHMASNMPIFPSLELFSWQVSCLNTFMSAFTSKSTLFHASDAQLTFRLTVPSDRATTCIVTNNRIRHTALTRGAQQGLPVAQLARITGVTIPAARHYIDMDYESRRMIDENYLGNEFLKQAFSASVTLAPEGQEIIVSHSFNEVGGVRNKPTCNTCVAKLGRPLGCYGCPNFRPFLEADHRAELDFAQSKLDINRRFLINPLETKSISRLETQIEWIKITIALCDDILLKQKAFDVK</sequence>
<evidence type="ECO:0000313" key="2">
    <source>
        <dbReference type="EMBL" id="QFY58865.1"/>
    </source>
</evidence>
<dbReference type="Proteomes" id="UP000344571">
    <property type="component" value="Chromosome"/>
</dbReference>